<dbReference type="AlphaFoldDB" id="A0A2J6PF69"/>
<reference evidence="2 3" key="1">
    <citation type="submission" date="2016-05" db="EMBL/GenBank/DDBJ databases">
        <title>A degradative enzymes factory behind the ericoid mycorrhizal symbiosis.</title>
        <authorList>
            <consortium name="DOE Joint Genome Institute"/>
            <person name="Martino E."/>
            <person name="Morin E."/>
            <person name="Grelet G."/>
            <person name="Kuo A."/>
            <person name="Kohler A."/>
            <person name="Daghino S."/>
            <person name="Barry K."/>
            <person name="Choi C."/>
            <person name="Cichocki N."/>
            <person name="Clum A."/>
            <person name="Copeland A."/>
            <person name="Hainaut M."/>
            <person name="Haridas S."/>
            <person name="Labutti K."/>
            <person name="Lindquist E."/>
            <person name="Lipzen A."/>
            <person name="Khouja H.-R."/>
            <person name="Murat C."/>
            <person name="Ohm R."/>
            <person name="Olson A."/>
            <person name="Spatafora J."/>
            <person name="Veneault-Fourrey C."/>
            <person name="Henrissat B."/>
            <person name="Grigoriev I."/>
            <person name="Martin F."/>
            <person name="Perotto S."/>
        </authorList>
    </citation>
    <scope>NUCLEOTIDE SEQUENCE [LARGE SCALE GENOMIC DNA]</scope>
    <source>
        <strain evidence="2 3">UAMH 7357</strain>
    </source>
</reference>
<feature type="domain" description="Heterokaryon incompatibility" evidence="1">
    <location>
        <begin position="46"/>
        <end position="204"/>
    </location>
</feature>
<dbReference type="OrthoDB" id="3553147at2759"/>
<dbReference type="InterPro" id="IPR010730">
    <property type="entry name" value="HET"/>
</dbReference>
<accession>A0A2J6PF69</accession>
<dbReference type="PANTHER" id="PTHR24148">
    <property type="entry name" value="ANKYRIN REPEAT DOMAIN-CONTAINING PROTEIN 39 HOMOLOG-RELATED"/>
    <property type="match status" value="1"/>
</dbReference>
<protein>
    <recommendedName>
        <fullName evidence="1">Heterokaryon incompatibility domain-containing protein</fullName>
    </recommendedName>
</protein>
<dbReference type="STRING" id="1745343.A0A2J6PF69"/>
<keyword evidence="3" id="KW-1185">Reference proteome</keyword>
<dbReference type="EMBL" id="KZ613545">
    <property type="protein sequence ID" value="PMD12629.1"/>
    <property type="molecule type" value="Genomic_DNA"/>
</dbReference>
<evidence type="ECO:0000259" key="1">
    <source>
        <dbReference type="Pfam" id="PF06985"/>
    </source>
</evidence>
<evidence type="ECO:0000313" key="3">
    <source>
        <dbReference type="Proteomes" id="UP000235672"/>
    </source>
</evidence>
<dbReference type="InterPro" id="IPR052895">
    <property type="entry name" value="HetReg/Transcr_Mod"/>
</dbReference>
<sequence length="229" mass="26437">MEEKFHHHPLAAARSIRLLKLAPAHTYSEPLTCELDEVRLDDKPAFDALSYVWGDSKKPETIYCPIRPFSITRNCDAALRRLRNSTQPCVLWIDAICIDQTSLDERNKQVLLMPDIYKLAKRVVVWLGKGSRATGTCFTWLHRISKLNDLTMITQISDILAKRIKKIDGELRRTLLEGEIGKYQCFIELPFADIYFWRVWTVQEIGVAKKLTVMSGKHEVTWEDFTKAA</sequence>
<dbReference type="PANTHER" id="PTHR24148:SF64">
    <property type="entry name" value="HETEROKARYON INCOMPATIBILITY DOMAIN-CONTAINING PROTEIN"/>
    <property type="match status" value="1"/>
</dbReference>
<organism evidence="2 3">
    <name type="scientific">Hyaloscypha hepaticicola</name>
    <dbReference type="NCBI Taxonomy" id="2082293"/>
    <lineage>
        <taxon>Eukaryota</taxon>
        <taxon>Fungi</taxon>
        <taxon>Dikarya</taxon>
        <taxon>Ascomycota</taxon>
        <taxon>Pezizomycotina</taxon>
        <taxon>Leotiomycetes</taxon>
        <taxon>Helotiales</taxon>
        <taxon>Hyaloscyphaceae</taxon>
        <taxon>Hyaloscypha</taxon>
    </lineage>
</organism>
<evidence type="ECO:0000313" key="2">
    <source>
        <dbReference type="EMBL" id="PMD12629.1"/>
    </source>
</evidence>
<name>A0A2J6PF69_9HELO</name>
<dbReference type="Proteomes" id="UP000235672">
    <property type="component" value="Unassembled WGS sequence"/>
</dbReference>
<gene>
    <name evidence="2" type="ORF">NA56DRAFT_712891</name>
</gene>
<dbReference type="Pfam" id="PF06985">
    <property type="entry name" value="HET"/>
    <property type="match status" value="1"/>
</dbReference>
<proteinExistence type="predicted"/>